<gene>
    <name evidence="1" type="ORF">LVIROSA_LOCUS32194</name>
</gene>
<reference evidence="1 2" key="1">
    <citation type="submission" date="2022-01" db="EMBL/GenBank/DDBJ databases">
        <authorList>
            <person name="Xiong W."/>
            <person name="Schranz E."/>
        </authorList>
    </citation>
    <scope>NUCLEOTIDE SEQUENCE [LARGE SCALE GENOMIC DNA]</scope>
</reference>
<comment type="caution">
    <text evidence="1">The sequence shown here is derived from an EMBL/GenBank/DDBJ whole genome shotgun (WGS) entry which is preliminary data.</text>
</comment>
<name>A0AAU9PAD3_9ASTR</name>
<proteinExistence type="predicted"/>
<evidence type="ECO:0000313" key="1">
    <source>
        <dbReference type="EMBL" id="CAH1446505.1"/>
    </source>
</evidence>
<evidence type="ECO:0000313" key="2">
    <source>
        <dbReference type="Proteomes" id="UP001157418"/>
    </source>
</evidence>
<accession>A0AAU9PAD3</accession>
<organism evidence="1 2">
    <name type="scientific">Lactuca virosa</name>
    <dbReference type="NCBI Taxonomy" id="75947"/>
    <lineage>
        <taxon>Eukaryota</taxon>
        <taxon>Viridiplantae</taxon>
        <taxon>Streptophyta</taxon>
        <taxon>Embryophyta</taxon>
        <taxon>Tracheophyta</taxon>
        <taxon>Spermatophyta</taxon>
        <taxon>Magnoliopsida</taxon>
        <taxon>eudicotyledons</taxon>
        <taxon>Gunneridae</taxon>
        <taxon>Pentapetalae</taxon>
        <taxon>asterids</taxon>
        <taxon>campanulids</taxon>
        <taxon>Asterales</taxon>
        <taxon>Asteraceae</taxon>
        <taxon>Cichorioideae</taxon>
        <taxon>Cichorieae</taxon>
        <taxon>Lactucinae</taxon>
        <taxon>Lactuca</taxon>
    </lineage>
</organism>
<dbReference type="EMBL" id="CAKMRJ010005523">
    <property type="protein sequence ID" value="CAH1446505.1"/>
    <property type="molecule type" value="Genomic_DNA"/>
</dbReference>
<keyword evidence="2" id="KW-1185">Reference proteome</keyword>
<sequence>MGANIDSFEHQNPIIPKKAKFIPTGGSGTKSVMEEIEIPDITVNLSNKDTNEENIPDELIMSGKQFKILNSKMNSILQFLADTGSKHYVSGVEVDYLLTTQESRLSTLIDDVDKRNDEMVLNHSRSINGEISKLSDVSKELHELLAKQLEETKVFL</sequence>
<protein>
    <submittedName>
        <fullName evidence="1">Uncharacterized protein</fullName>
    </submittedName>
</protein>
<dbReference type="Proteomes" id="UP001157418">
    <property type="component" value="Unassembled WGS sequence"/>
</dbReference>
<dbReference type="AlphaFoldDB" id="A0AAU9PAD3"/>